<dbReference type="AlphaFoldDB" id="A0A5B9W455"/>
<dbReference type="Pfam" id="PF00873">
    <property type="entry name" value="ACR_tran"/>
    <property type="match status" value="1"/>
</dbReference>
<keyword evidence="7 10" id="KW-1133">Transmembrane helix</keyword>
<dbReference type="InterPro" id="IPR004764">
    <property type="entry name" value="MdtF-like"/>
</dbReference>
<name>A0A5B9W455_9BACT</name>
<feature type="region of interest" description="Disordered" evidence="9">
    <location>
        <begin position="1039"/>
        <end position="1104"/>
    </location>
</feature>
<dbReference type="Gene3D" id="3.30.70.1440">
    <property type="entry name" value="Multidrug efflux transporter AcrB pore domain"/>
    <property type="match status" value="1"/>
</dbReference>
<feature type="transmembrane region" description="Helical" evidence="10">
    <location>
        <begin position="340"/>
        <end position="359"/>
    </location>
</feature>
<dbReference type="GO" id="GO:0015562">
    <property type="term" value="F:efflux transmembrane transporter activity"/>
    <property type="evidence" value="ECO:0007669"/>
    <property type="project" value="InterPro"/>
</dbReference>
<keyword evidence="6 10" id="KW-0812">Transmembrane</keyword>
<comment type="subcellular location">
    <subcellularLocation>
        <location evidence="1">Cell inner membrane</location>
        <topology evidence="1">Multi-pass membrane protein</topology>
    </subcellularLocation>
</comment>
<dbReference type="FunFam" id="1.20.1640.10:FF:000001">
    <property type="entry name" value="Efflux pump membrane transporter"/>
    <property type="match status" value="1"/>
</dbReference>
<keyword evidence="5" id="KW-0997">Cell inner membrane</keyword>
<dbReference type="GO" id="GO:0005886">
    <property type="term" value="C:plasma membrane"/>
    <property type="evidence" value="ECO:0007669"/>
    <property type="project" value="UniProtKB-SubCell"/>
</dbReference>
<feature type="transmembrane region" description="Helical" evidence="10">
    <location>
        <begin position="966"/>
        <end position="985"/>
    </location>
</feature>
<keyword evidence="8 10" id="KW-0472">Membrane</keyword>
<feature type="transmembrane region" description="Helical" evidence="10">
    <location>
        <begin position="434"/>
        <end position="457"/>
    </location>
</feature>
<accession>A0A5B9W455</accession>
<dbReference type="Gene3D" id="3.30.70.1430">
    <property type="entry name" value="Multidrug efflux transporter AcrB pore domain"/>
    <property type="match status" value="2"/>
</dbReference>
<evidence type="ECO:0000313" key="12">
    <source>
        <dbReference type="Proteomes" id="UP000324233"/>
    </source>
</evidence>
<feature type="transmembrane region" description="Helical" evidence="10">
    <location>
        <begin position="997"/>
        <end position="1023"/>
    </location>
</feature>
<evidence type="ECO:0000256" key="2">
    <source>
        <dbReference type="ARBA" id="ARBA00010942"/>
    </source>
</evidence>
<dbReference type="SUPFAM" id="SSF82693">
    <property type="entry name" value="Multidrug efflux transporter AcrB pore domain, PN1, PN2, PC1 and PC2 subdomains"/>
    <property type="match status" value="4"/>
</dbReference>
<evidence type="ECO:0000256" key="3">
    <source>
        <dbReference type="ARBA" id="ARBA00022448"/>
    </source>
</evidence>
<dbReference type="PANTHER" id="PTHR32063:SF11">
    <property type="entry name" value="CATION OR DRUG EFFLUX SYSTEM PROTEIN"/>
    <property type="match status" value="1"/>
</dbReference>
<evidence type="ECO:0000256" key="6">
    <source>
        <dbReference type="ARBA" id="ARBA00022692"/>
    </source>
</evidence>
<dbReference type="PRINTS" id="PR00702">
    <property type="entry name" value="ACRIFLAVINRP"/>
</dbReference>
<dbReference type="KEGG" id="agv:OJF2_35240"/>
<protein>
    <submittedName>
        <fullName evidence="11">Efflux pump membrane transporter BepE</fullName>
    </submittedName>
</protein>
<sequence>MVNFFITRPIFATVLAVLMILIGGICAALLPIAQYPPIAPPQVQIQTTYTGADALTVAETVTTPIEQQVNGTKGMIYFSSSSTANGVSSITATFEVGYDQDIAAVDIQNKVQTATPQLPPEVKQYGVTIKKTSTDMVCVVNLISPDGRYDANFLDNYGQIYIADALKRIPGVSDVTVFGRKYAMRIWLDPNKMAELRIAPTEVIQAVQQENVQAAAGKIGALPVPEGQAFEFPLTVKGRLTKVAEFEEIIVRRKDEGSIVRLRDVARVELSSENYETAGFLDSQPAGSILVYQYADGNALTIVESVRREMDRLAKSFPPGLEYRTAYDTTRYVEENIDEVLHTLVEAFLLVMVVVFIFLQGFRATIIPMLAIPTSLVATFALMAAFGFSLNTLTLCGLILAIGLVVDDAIIVVENIEKYLGRGYRPLAASRAAMAEITAPIVTITLVLAAVFVPVAFIPGMTGKLYNQFAMTIVFSFVFSAFNSLTFSPAMARLFLKAQHGETRFFLFRWFNRLMKWLEDSYDSVLEFTAHHWWTIVIPSIGLLALTGWMVATRPRSFAPAEDQGYLIVNIQAPDGTSREATSRIIKRVEKIAKELPGVEHVVTLEGLNILSLTNQSNSGIIFLPLIPWRERRAPELRSGALTRVLQEKLASVREAIVMVIEPPPIRGLSMTGGFEVMIEDRAGKGVEALQRVTDQVLAAARKRPELAVAFTSFSARVPQLKFDLDRVKARRLDVPVSDVFATLQTNLGAYYINDFNLFGKVWKVLMQAEGEARRKPQDIAALTVLNRKGEKVPLSALGEIGYKLGPIEVPHYNLFASSKINGVPAPGFSSGQAIEAMQQIAAEVLPEGFDYEWTGTTFQELKTGNQATYIFALSVVCVFLFMAALYESWIRPTVIVLTVPLAMFGAILGLWLFDMPLDVFGQIGLVMLIGLETKNAILIVEFAVEMREKRGMSIIESAKAASRERLRPILMTSLAFVMGVLPMARATGAGAGSRNSLGIVIAFGIAVSTVLGRFVIPIYYVLGERIGDYLARLRGADEEDEDEAQLPGHAGRPHHVHPSGGHPQPAPDGNGSHPVASDGNGDGHPGREPAAQDRSPEDRRADA</sequence>
<feature type="transmembrane region" description="Helical" evidence="10">
    <location>
        <begin position="868"/>
        <end position="887"/>
    </location>
</feature>
<dbReference type="InterPro" id="IPR027463">
    <property type="entry name" value="AcrB_DN_DC_subdom"/>
</dbReference>
<keyword evidence="4" id="KW-1003">Cell membrane</keyword>
<evidence type="ECO:0000256" key="7">
    <source>
        <dbReference type="ARBA" id="ARBA00022989"/>
    </source>
</evidence>
<evidence type="ECO:0000256" key="1">
    <source>
        <dbReference type="ARBA" id="ARBA00004429"/>
    </source>
</evidence>
<dbReference type="FunFam" id="3.30.70.1430:FF:000001">
    <property type="entry name" value="Efflux pump membrane transporter"/>
    <property type="match status" value="1"/>
</dbReference>
<evidence type="ECO:0000256" key="8">
    <source>
        <dbReference type="ARBA" id="ARBA00023136"/>
    </source>
</evidence>
<dbReference type="PANTHER" id="PTHR32063">
    <property type="match status" value="1"/>
</dbReference>
<keyword evidence="3" id="KW-0813">Transport</keyword>
<dbReference type="InterPro" id="IPR001036">
    <property type="entry name" value="Acrflvin-R"/>
</dbReference>
<dbReference type="NCBIfam" id="NF000282">
    <property type="entry name" value="RND_permease_1"/>
    <property type="match status" value="1"/>
</dbReference>
<dbReference type="GO" id="GO:0009636">
    <property type="term" value="P:response to toxic substance"/>
    <property type="evidence" value="ECO:0007669"/>
    <property type="project" value="UniProtKB-ARBA"/>
</dbReference>
<feature type="transmembrane region" description="Helical" evidence="10">
    <location>
        <begin position="469"/>
        <end position="496"/>
    </location>
</feature>
<dbReference type="Gene3D" id="1.20.1640.10">
    <property type="entry name" value="Multidrug efflux transporter AcrB transmembrane domain"/>
    <property type="match status" value="2"/>
</dbReference>
<dbReference type="Gene3D" id="3.30.2090.10">
    <property type="entry name" value="Multidrug efflux transporter AcrB TolC docking domain, DN and DC subdomains"/>
    <property type="match status" value="2"/>
</dbReference>
<comment type="similarity">
    <text evidence="2">Belongs to the resistance-nodulation-cell division (RND) (TC 2.A.6) family.</text>
</comment>
<evidence type="ECO:0000256" key="10">
    <source>
        <dbReference type="SAM" id="Phobius"/>
    </source>
</evidence>
<keyword evidence="12" id="KW-1185">Reference proteome</keyword>
<reference evidence="11 12" key="1">
    <citation type="submission" date="2019-08" db="EMBL/GenBank/DDBJ databases">
        <title>Deep-cultivation of Planctomycetes and their phenomic and genomic characterization uncovers novel biology.</title>
        <authorList>
            <person name="Wiegand S."/>
            <person name="Jogler M."/>
            <person name="Boedeker C."/>
            <person name="Pinto D."/>
            <person name="Vollmers J."/>
            <person name="Rivas-Marin E."/>
            <person name="Kohn T."/>
            <person name="Peeters S.H."/>
            <person name="Heuer A."/>
            <person name="Rast P."/>
            <person name="Oberbeckmann S."/>
            <person name="Bunk B."/>
            <person name="Jeske O."/>
            <person name="Meyerdierks A."/>
            <person name="Storesund J.E."/>
            <person name="Kallscheuer N."/>
            <person name="Luecker S."/>
            <person name="Lage O.M."/>
            <person name="Pohl T."/>
            <person name="Merkel B.J."/>
            <person name="Hornburger P."/>
            <person name="Mueller R.-W."/>
            <person name="Bruemmer F."/>
            <person name="Labrenz M."/>
            <person name="Spormann A.M."/>
            <person name="Op den Camp H."/>
            <person name="Overmann J."/>
            <person name="Amann R."/>
            <person name="Jetten M.S.M."/>
            <person name="Mascher T."/>
            <person name="Medema M.H."/>
            <person name="Devos D.P."/>
            <person name="Kaster A.-K."/>
            <person name="Ovreas L."/>
            <person name="Rohde M."/>
            <person name="Galperin M.Y."/>
            <person name="Jogler C."/>
        </authorList>
    </citation>
    <scope>NUCLEOTIDE SEQUENCE [LARGE SCALE GENOMIC DNA]</scope>
    <source>
        <strain evidence="11 12">OJF2</strain>
    </source>
</reference>
<dbReference type="Proteomes" id="UP000324233">
    <property type="component" value="Chromosome"/>
</dbReference>
<evidence type="ECO:0000256" key="4">
    <source>
        <dbReference type="ARBA" id="ARBA00022475"/>
    </source>
</evidence>
<feature type="transmembrane region" description="Helical" evidence="10">
    <location>
        <begin position="894"/>
        <end position="914"/>
    </location>
</feature>
<evidence type="ECO:0000256" key="5">
    <source>
        <dbReference type="ARBA" id="ARBA00022519"/>
    </source>
</evidence>
<dbReference type="SUPFAM" id="SSF82714">
    <property type="entry name" value="Multidrug efflux transporter AcrB TolC docking domain, DN and DC subdomains"/>
    <property type="match status" value="2"/>
</dbReference>
<feature type="transmembrane region" description="Helical" evidence="10">
    <location>
        <begin position="920"/>
        <end position="945"/>
    </location>
</feature>
<dbReference type="NCBIfam" id="TIGR00915">
    <property type="entry name" value="2A0602"/>
    <property type="match status" value="1"/>
</dbReference>
<dbReference type="SUPFAM" id="SSF82866">
    <property type="entry name" value="Multidrug efflux transporter AcrB transmembrane domain"/>
    <property type="match status" value="2"/>
</dbReference>
<dbReference type="Gene3D" id="3.30.70.1320">
    <property type="entry name" value="Multidrug efflux transporter AcrB pore domain like"/>
    <property type="match status" value="1"/>
</dbReference>
<feature type="transmembrane region" description="Helical" evidence="10">
    <location>
        <begin position="392"/>
        <end position="413"/>
    </location>
</feature>
<feature type="transmembrane region" description="Helical" evidence="10">
    <location>
        <begin position="366"/>
        <end position="386"/>
    </location>
</feature>
<proteinExistence type="inferred from homology"/>
<organism evidence="11 12">
    <name type="scientific">Aquisphaera giovannonii</name>
    <dbReference type="NCBI Taxonomy" id="406548"/>
    <lineage>
        <taxon>Bacteria</taxon>
        <taxon>Pseudomonadati</taxon>
        <taxon>Planctomycetota</taxon>
        <taxon>Planctomycetia</taxon>
        <taxon>Isosphaerales</taxon>
        <taxon>Isosphaeraceae</taxon>
        <taxon>Aquisphaera</taxon>
    </lineage>
</organism>
<dbReference type="RefSeq" id="WP_246196597.1">
    <property type="nucleotide sequence ID" value="NZ_CP042997.1"/>
</dbReference>
<feature type="compositionally biased region" description="Basic and acidic residues" evidence="9">
    <location>
        <begin position="1085"/>
        <end position="1104"/>
    </location>
</feature>
<gene>
    <name evidence="11" type="primary">bepE_4</name>
    <name evidence="11" type="ORF">OJF2_35240</name>
</gene>
<evidence type="ECO:0000313" key="11">
    <source>
        <dbReference type="EMBL" id="QEH34979.1"/>
    </source>
</evidence>
<dbReference type="GO" id="GO:0042910">
    <property type="term" value="F:xenobiotic transmembrane transporter activity"/>
    <property type="evidence" value="ECO:0007669"/>
    <property type="project" value="TreeGrafter"/>
</dbReference>
<dbReference type="EMBL" id="CP042997">
    <property type="protein sequence ID" value="QEH34979.1"/>
    <property type="molecule type" value="Genomic_DNA"/>
</dbReference>
<evidence type="ECO:0000256" key="9">
    <source>
        <dbReference type="SAM" id="MobiDB-lite"/>
    </source>
</evidence>